<keyword evidence="1" id="KW-0805">Transcription regulation</keyword>
<evidence type="ECO:0000313" key="5">
    <source>
        <dbReference type="EMBL" id="MBE1607134.1"/>
    </source>
</evidence>
<gene>
    <name evidence="5" type="ORF">HEB94_003982</name>
</gene>
<evidence type="ECO:0000256" key="2">
    <source>
        <dbReference type="ARBA" id="ARBA00023125"/>
    </source>
</evidence>
<dbReference type="SUPFAM" id="SSF46785">
    <property type="entry name" value="Winged helix' DNA-binding domain"/>
    <property type="match status" value="1"/>
</dbReference>
<evidence type="ECO:0000256" key="3">
    <source>
        <dbReference type="ARBA" id="ARBA00023163"/>
    </source>
</evidence>
<keyword evidence="2" id="KW-0238">DNA-binding</keyword>
<dbReference type="InterPro" id="IPR050679">
    <property type="entry name" value="Bact_HTH_transcr_reg"/>
</dbReference>
<dbReference type="SUPFAM" id="SSF64288">
    <property type="entry name" value="Chorismate lyase-like"/>
    <property type="match status" value="1"/>
</dbReference>
<dbReference type="PANTHER" id="PTHR44846">
    <property type="entry name" value="MANNOSYL-D-GLYCERATE TRANSPORT/METABOLISM SYSTEM REPRESSOR MNGR-RELATED"/>
    <property type="match status" value="1"/>
</dbReference>
<feature type="domain" description="HTH gntR-type" evidence="4">
    <location>
        <begin position="10"/>
        <end position="78"/>
    </location>
</feature>
<dbReference type="Gene3D" id="1.10.10.10">
    <property type="entry name" value="Winged helix-like DNA-binding domain superfamily/Winged helix DNA-binding domain"/>
    <property type="match status" value="1"/>
</dbReference>
<dbReference type="PROSITE" id="PS50949">
    <property type="entry name" value="HTH_GNTR"/>
    <property type="match status" value="1"/>
</dbReference>
<dbReference type="InterPro" id="IPR011663">
    <property type="entry name" value="UTRA"/>
</dbReference>
<dbReference type="RefSeq" id="WP_202896429.1">
    <property type="nucleotide sequence ID" value="NZ_BAABJL010000175.1"/>
</dbReference>
<dbReference type="SMART" id="SM00866">
    <property type="entry name" value="UTRA"/>
    <property type="match status" value="1"/>
</dbReference>
<dbReference type="Pfam" id="PF00392">
    <property type="entry name" value="GntR"/>
    <property type="match status" value="1"/>
</dbReference>
<reference evidence="5" key="1">
    <citation type="submission" date="2020-10" db="EMBL/GenBank/DDBJ databases">
        <title>Sequencing the genomes of 1000 actinobacteria strains.</title>
        <authorList>
            <person name="Klenk H.-P."/>
        </authorList>
    </citation>
    <scope>NUCLEOTIDE SEQUENCE</scope>
    <source>
        <strain evidence="5">DSM 45354</strain>
    </source>
</reference>
<dbReference type="SMART" id="SM00345">
    <property type="entry name" value="HTH_GNTR"/>
    <property type="match status" value="1"/>
</dbReference>
<dbReference type="GO" id="GO:0003700">
    <property type="term" value="F:DNA-binding transcription factor activity"/>
    <property type="evidence" value="ECO:0007669"/>
    <property type="project" value="InterPro"/>
</dbReference>
<keyword evidence="6" id="KW-1185">Reference proteome</keyword>
<comment type="caution">
    <text evidence="5">The sequence shown here is derived from an EMBL/GenBank/DDBJ whole genome shotgun (WGS) entry which is preliminary data.</text>
</comment>
<sequence length="241" mass="27450">MGADRPEGLSNVVKHLRIREELLARIKTMRPNDQLPQERELAESFQVSRATVRQALQSLIEDGLIYSVRGQGTFVSQSRISKGLTLTSFSEDMRARDFEPATRLLAATECPAPEDVARMLEVRPGSSVYYLERLRLADGFPMCLERIHLPTQPFPKLLHQDLDASLYQVLSARYRTVVTTAEQHISAIALQRRQADLLGVSVRSPALRVSRRGIDTRGRIIEYGESLYRADRYDFELTIHR</sequence>
<dbReference type="GO" id="GO:0045892">
    <property type="term" value="P:negative regulation of DNA-templated transcription"/>
    <property type="evidence" value="ECO:0007669"/>
    <property type="project" value="TreeGrafter"/>
</dbReference>
<protein>
    <submittedName>
        <fullName evidence="5">GntR family transcriptional regulator</fullName>
    </submittedName>
</protein>
<dbReference type="Pfam" id="PF07702">
    <property type="entry name" value="UTRA"/>
    <property type="match status" value="1"/>
</dbReference>
<organism evidence="5 6">
    <name type="scientific">Actinopolymorpha pittospori</name>
    <dbReference type="NCBI Taxonomy" id="648752"/>
    <lineage>
        <taxon>Bacteria</taxon>
        <taxon>Bacillati</taxon>
        <taxon>Actinomycetota</taxon>
        <taxon>Actinomycetes</taxon>
        <taxon>Propionibacteriales</taxon>
        <taxon>Actinopolymorphaceae</taxon>
        <taxon>Actinopolymorpha</taxon>
    </lineage>
</organism>
<keyword evidence="3" id="KW-0804">Transcription</keyword>
<evidence type="ECO:0000256" key="1">
    <source>
        <dbReference type="ARBA" id="ARBA00023015"/>
    </source>
</evidence>
<dbReference type="Proteomes" id="UP000638648">
    <property type="component" value="Unassembled WGS sequence"/>
</dbReference>
<dbReference type="PRINTS" id="PR00035">
    <property type="entry name" value="HTHGNTR"/>
</dbReference>
<proteinExistence type="predicted"/>
<dbReference type="InterPro" id="IPR036388">
    <property type="entry name" value="WH-like_DNA-bd_sf"/>
</dbReference>
<name>A0A927MV02_9ACTN</name>
<evidence type="ECO:0000259" key="4">
    <source>
        <dbReference type="PROSITE" id="PS50949"/>
    </source>
</evidence>
<dbReference type="InterPro" id="IPR036390">
    <property type="entry name" value="WH_DNA-bd_sf"/>
</dbReference>
<dbReference type="CDD" id="cd07377">
    <property type="entry name" value="WHTH_GntR"/>
    <property type="match status" value="1"/>
</dbReference>
<dbReference type="InterPro" id="IPR000524">
    <property type="entry name" value="Tscrpt_reg_HTH_GntR"/>
</dbReference>
<dbReference type="AlphaFoldDB" id="A0A927MV02"/>
<accession>A0A927MV02</accession>
<dbReference type="Gene3D" id="3.40.1410.10">
    <property type="entry name" value="Chorismate lyase-like"/>
    <property type="match status" value="1"/>
</dbReference>
<dbReference type="PANTHER" id="PTHR44846:SF1">
    <property type="entry name" value="MANNOSYL-D-GLYCERATE TRANSPORT_METABOLISM SYSTEM REPRESSOR MNGR-RELATED"/>
    <property type="match status" value="1"/>
</dbReference>
<dbReference type="GO" id="GO:0003677">
    <property type="term" value="F:DNA binding"/>
    <property type="evidence" value="ECO:0007669"/>
    <property type="project" value="UniProtKB-KW"/>
</dbReference>
<dbReference type="EMBL" id="JADBEM010000001">
    <property type="protein sequence ID" value="MBE1607134.1"/>
    <property type="molecule type" value="Genomic_DNA"/>
</dbReference>
<dbReference type="InterPro" id="IPR028978">
    <property type="entry name" value="Chorismate_lyase_/UTRA_dom_sf"/>
</dbReference>
<evidence type="ECO:0000313" key="6">
    <source>
        <dbReference type="Proteomes" id="UP000638648"/>
    </source>
</evidence>